<dbReference type="InterPro" id="IPR052523">
    <property type="entry name" value="Trichothecene_AcTrans"/>
</dbReference>
<accession>A0A9W9P2C3</accession>
<dbReference type="PANTHER" id="PTHR42791">
    <property type="entry name" value="GNAT FAMILY ACETYLTRANSFERASE"/>
    <property type="match status" value="1"/>
</dbReference>
<evidence type="ECO:0000313" key="1">
    <source>
        <dbReference type="EMBL" id="KAJ5232857.1"/>
    </source>
</evidence>
<dbReference type="OrthoDB" id="2744543at2759"/>
<dbReference type="PANTHER" id="PTHR42791:SF17">
    <property type="entry name" value="ACETYLTRANSFERASE, GNAT FAMILY FAMILY (AFU_ORTHOLOGUE AFUA_8G05690)"/>
    <property type="match status" value="1"/>
</dbReference>
<comment type="caution">
    <text evidence="1">The sequence shown here is derived from an EMBL/GenBank/DDBJ whole genome shotgun (WGS) entry which is preliminary data.</text>
</comment>
<reference evidence="1" key="1">
    <citation type="submission" date="2022-11" db="EMBL/GenBank/DDBJ databases">
        <authorList>
            <person name="Petersen C."/>
        </authorList>
    </citation>
    <scope>NUCLEOTIDE SEQUENCE</scope>
    <source>
        <strain evidence="1">IBT 19713</strain>
    </source>
</reference>
<name>A0A9W9P2C3_9EURO</name>
<dbReference type="InterPro" id="IPR016181">
    <property type="entry name" value="Acyl_CoA_acyltransferase"/>
</dbReference>
<dbReference type="Gene3D" id="3.40.630.30">
    <property type="match status" value="1"/>
</dbReference>
<dbReference type="Proteomes" id="UP001150941">
    <property type="component" value="Unassembled WGS sequence"/>
</dbReference>
<evidence type="ECO:0000313" key="2">
    <source>
        <dbReference type="Proteomes" id="UP001150941"/>
    </source>
</evidence>
<dbReference type="RefSeq" id="XP_058330849.1">
    <property type="nucleotide sequence ID" value="XM_058475109.1"/>
</dbReference>
<protein>
    <recommendedName>
        <fullName evidence="3">Acetyltransferase</fullName>
    </recommendedName>
</protein>
<gene>
    <name evidence="1" type="ORF">N7468_005813</name>
</gene>
<dbReference type="EMBL" id="JAPQKS010000004">
    <property type="protein sequence ID" value="KAJ5232857.1"/>
    <property type="molecule type" value="Genomic_DNA"/>
</dbReference>
<dbReference type="AlphaFoldDB" id="A0A9W9P2C3"/>
<evidence type="ECO:0008006" key="3">
    <source>
        <dbReference type="Google" id="ProtNLM"/>
    </source>
</evidence>
<sequence length="125" mass="13391">MSAVELATPADAPHLTEIFLAAFSNAFNRRLFPPTAEVREWFAANVLNGTGTAPENEIVVKIADPTTGELAGFAKWVRVAGATGGDRKGQKLSWPESSDRALCDLFFGTMEKDHARIMGGEGALL</sequence>
<organism evidence="1 2">
    <name type="scientific">Penicillium chermesinum</name>
    <dbReference type="NCBI Taxonomy" id="63820"/>
    <lineage>
        <taxon>Eukaryota</taxon>
        <taxon>Fungi</taxon>
        <taxon>Dikarya</taxon>
        <taxon>Ascomycota</taxon>
        <taxon>Pezizomycotina</taxon>
        <taxon>Eurotiomycetes</taxon>
        <taxon>Eurotiomycetidae</taxon>
        <taxon>Eurotiales</taxon>
        <taxon>Aspergillaceae</taxon>
        <taxon>Penicillium</taxon>
    </lineage>
</organism>
<dbReference type="SUPFAM" id="SSF55729">
    <property type="entry name" value="Acyl-CoA N-acyltransferases (Nat)"/>
    <property type="match status" value="1"/>
</dbReference>
<reference evidence="1" key="2">
    <citation type="journal article" date="2023" name="IMA Fungus">
        <title>Comparative genomic study of the Penicillium genus elucidates a diverse pangenome and 15 lateral gene transfer events.</title>
        <authorList>
            <person name="Petersen C."/>
            <person name="Sorensen T."/>
            <person name="Nielsen M.R."/>
            <person name="Sondergaard T.E."/>
            <person name="Sorensen J.L."/>
            <person name="Fitzpatrick D.A."/>
            <person name="Frisvad J.C."/>
            <person name="Nielsen K.L."/>
        </authorList>
    </citation>
    <scope>NUCLEOTIDE SEQUENCE</scope>
    <source>
        <strain evidence="1">IBT 19713</strain>
    </source>
</reference>
<proteinExistence type="predicted"/>
<keyword evidence="2" id="KW-1185">Reference proteome</keyword>
<dbReference type="GeneID" id="83202412"/>